<dbReference type="EMBL" id="AP029612">
    <property type="protein sequence ID" value="BFG69915.1"/>
    <property type="molecule type" value="Genomic_DNA"/>
</dbReference>
<evidence type="ECO:0000313" key="1">
    <source>
        <dbReference type="EMBL" id="BFG69915.1"/>
    </source>
</evidence>
<accession>A0AAT9GH41</accession>
<name>A0AAT9GH41_9BACT</name>
<proteinExistence type="predicted"/>
<gene>
    <name evidence="1" type="ORF">KACHI17_07960</name>
</gene>
<dbReference type="AlphaFoldDB" id="A0AAT9GH41"/>
<protein>
    <submittedName>
        <fullName evidence="1">Uncharacterized protein</fullName>
    </submittedName>
</protein>
<organism evidence="1">
    <name type="scientific">Sediminibacterium sp. KACHI17</name>
    <dbReference type="NCBI Taxonomy" id="1751071"/>
    <lineage>
        <taxon>Bacteria</taxon>
        <taxon>Pseudomonadati</taxon>
        <taxon>Bacteroidota</taxon>
        <taxon>Chitinophagia</taxon>
        <taxon>Chitinophagales</taxon>
        <taxon>Chitinophagaceae</taxon>
        <taxon>Sediminibacterium</taxon>
    </lineage>
</organism>
<sequence>MAFPPVVITEIPTNQCVSDSNICKNERQASQMRENLSFKYANQMDGFFILGDILFFSLGSGSPFDHTEKRALDQ</sequence>
<reference evidence="1" key="1">
    <citation type="submission" date="2024-02" db="EMBL/GenBank/DDBJ databases">
        <title>Sediminibacterium planktonica sp. nov. and Sediminibacterium longus sp. nov., isolated from surface lake and river water.</title>
        <authorList>
            <person name="Watanabe K."/>
            <person name="Takemine S."/>
            <person name="Ishii Y."/>
            <person name="Ogata Y."/>
            <person name="Shindo C."/>
            <person name="Suda W."/>
        </authorList>
    </citation>
    <scope>NUCLEOTIDE SEQUENCE</scope>
    <source>
        <strain evidence="1">KACHI17</strain>
    </source>
</reference>